<reference evidence="1 2" key="1">
    <citation type="journal article" date="2009" name="Appl. Environ. Microbiol.">
        <title>Genomic analysis of 'Elusimicrobium minutum,' the first cultivated representative of the phylum 'Elusimicrobia' (formerly termite group 1).</title>
        <authorList>
            <person name="Herlemann D.P.R."/>
            <person name="Geissinger O."/>
            <person name="Ikeda-Ohtsubo W."/>
            <person name="Kunin V."/>
            <person name="Sun H."/>
            <person name="Lapidus A."/>
            <person name="Hugenholtz P."/>
            <person name="Brune A."/>
        </authorList>
    </citation>
    <scope>NUCLEOTIDE SEQUENCE [LARGE SCALE GENOMIC DNA]</scope>
    <source>
        <strain evidence="1 2">Pei191</strain>
    </source>
</reference>
<sequence>MKKGFTLLEILVVVLIIGILSAIAVPQYTKIVERGRASEALLTLKALAESVQRAEKLRRYPLGPNQWDSIDIAMPGTKTGTGYQTKYFTYYTGNDLGVANAPTFVSAVKVGAPNYILEMHVHQGDILSAVCVYTNGDTEAYDACIDLGFKNPVSHIGTSGAGKLGLERP</sequence>
<dbReference type="Proteomes" id="UP000001029">
    <property type="component" value="Chromosome"/>
</dbReference>
<dbReference type="PROSITE" id="PS00409">
    <property type="entry name" value="PROKAR_NTER_METHYL"/>
    <property type="match status" value="1"/>
</dbReference>
<dbReference type="KEGG" id="emi:Emin_0057"/>
<keyword evidence="2" id="KW-1185">Reference proteome</keyword>
<dbReference type="HOGENOM" id="CLU_091705_3_0_0"/>
<evidence type="ECO:0000313" key="2">
    <source>
        <dbReference type="Proteomes" id="UP000001029"/>
    </source>
</evidence>
<dbReference type="STRING" id="445932.Emin_0057"/>
<dbReference type="EMBL" id="CP001055">
    <property type="protein sequence ID" value="ACC97624.1"/>
    <property type="molecule type" value="Genomic_DNA"/>
</dbReference>
<name>B2KAS8_ELUMP</name>
<dbReference type="InterPro" id="IPR012902">
    <property type="entry name" value="N_methyl_site"/>
</dbReference>
<dbReference type="Pfam" id="PF07963">
    <property type="entry name" value="N_methyl"/>
    <property type="match status" value="1"/>
</dbReference>
<dbReference type="SUPFAM" id="SSF54523">
    <property type="entry name" value="Pili subunits"/>
    <property type="match status" value="1"/>
</dbReference>
<gene>
    <name evidence="1" type="ordered locus">Emin_0057</name>
</gene>
<proteinExistence type="predicted"/>
<dbReference type="AlphaFoldDB" id="B2KAS8"/>
<dbReference type="NCBIfam" id="TIGR02532">
    <property type="entry name" value="IV_pilin_GFxxxE"/>
    <property type="match status" value="1"/>
</dbReference>
<organism evidence="1 2">
    <name type="scientific">Elusimicrobium minutum (strain Pei191)</name>
    <dbReference type="NCBI Taxonomy" id="445932"/>
    <lineage>
        <taxon>Bacteria</taxon>
        <taxon>Pseudomonadati</taxon>
        <taxon>Elusimicrobiota</taxon>
        <taxon>Elusimicrobia</taxon>
        <taxon>Elusimicrobiales</taxon>
        <taxon>Elusimicrobiaceae</taxon>
        <taxon>Elusimicrobium</taxon>
    </lineage>
</organism>
<evidence type="ECO:0000313" key="1">
    <source>
        <dbReference type="EMBL" id="ACC97624.1"/>
    </source>
</evidence>
<dbReference type="PANTHER" id="PTHR30093">
    <property type="entry name" value="GENERAL SECRETION PATHWAY PROTEIN G"/>
    <property type="match status" value="1"/>
</dbReference>
<dbReference type="Gene3D" id="3.30.700.10">
    <property type="entry name" value="Glycoprotein, Type 4 Pilin"/>
    <property type="match status" value="1"/>
</dbReference>
<accession>B2KAS8</accession>
<protein>
    <submittedName>
        <fullName evidence="1">PilE-like protein</fullName>
    </submittedName>
</protein>
<dbReference type="InterPro" id="IPR045584">
    <property type="entry name" value="Pilin-like"/>
</dbReference>
<dbReference type="RefSeq" id="WP_012414239.1">
    <property type="nucleotide sequence ID" value="NC_010644.1"/>
</dbReference>